<name>A0A1D9MD71_9RHOB</name>
<dbReference type="RefSeq" id="WP_071166427.1">
    <property type="nucleotide sequence ID" value="NZ_CP017781.1"/>
</dbReference>
<keyword evidence="3" id="KW-1185">Reference proteome</keyword>
<feature type="signal peptide" evidence="1">
    <location>
        <begin position="1"/>
        <end position="18"/>
    </location>
</feature>
<keyword evidence="1" id="KW-0732">Signal</keyword>
<reference evidence="2 3" key="1">
    <citation type="submission" date="2016-10" db="EMBL/GenBank/DDBJ databases">
        <title>Rhodobacter sp. LPB0142, isolated from sea water.</title>
        <authorList>
            <person name="Kim E."/>
            <person name="Yi H."/>
        </authorList>
    </citation>
    <scope>NUCLEOTIDE SEQUENCE [LARGE SCALE GENOMIC DNA]</scope>
    <source>
        <strain evidence="2 3">LPB0142</strain>
    </source>
</reference>
<sequence>MTRLLPLLAALVPLSAAAQDLAPLDAAGFEARTQGKTITYSAGGLPYGTEQYLPGRRVIWAFTAEECREGSWFQQGAEICFDYGDESGLQCWQFFDTPAGLSARFAGASESEPLVSLQETAEPLACPGPKIGA</sequence>
<evidence type="ECO:0000313" key="3">
    <source>
        <dbReference type="Proteomes" id="UP000176562"/>
    </source>
</evidence>
<dbReference type="KEGG" id="rhp:LPB142_11245"/>
<dbReference type="STRING" id="1850250.LPB142_11245"/>
<organism evidence="2 3">
    <name type="scientific">Rhodobacter xanthinilyticus</name>
    <dbReference type="NCBI Taxonomy" id="1850250"/>
    <lineage>
        <taxon>Bacteria</taxon>
        <taxon>Pseudomonadati</taxon>
        <taxon>Pseudomonadota</taxon>
        <taxon>Alphaproteobacteria</taxon>
        <taxon>Rhodobacterales</taxon>
        <taxon>Rhodobacter group</taxon>
        <taxon>Rhodobacter</taxon>
    </lineage>
</organism>
<accession>A0A1D9MD71</accession>
<gene>
    <name evidence="2" type="ORF">LPB142_11245</name>
</gene>
<proteinExistence type="predicted"/>
<dbReference type="EMBL" id="CP017781">
    <property type="protein sequence ID" value="AOZ69824.1"/>
    <property type="molecule type" value="Genomic_DNA"/>
</dbReference>
<dbReference type="AlphaFoldDB" id="A0A1D9MD71"/>
<feature type="chain" id="PRO_5009443532" description="Dihydrodipicolinate reductase" evidence="1">
    <location>
        <begin position="19"/>
        <end position="133"/>
    </location>
</feature>
<dbReference type="Proteomes" id="UP000176562">
    <property type="component" value="Chromosome"/>
</dbReference>
<protein>
    <recommendedName>
        <fullName evidence="4">Dihydrodipicolinate reductase</fullName>
    </recommendedName>
</protein>
<evidence type="ECO:0000313" key="2">
    <source>
        <dbReference type="EMBL" id="AOZ69824.1"/>
    </source>
</evidence>
<evidence type="ECO:0008006" key="4">
    <source>
        <dbReference type="Google" id="ProtNLM"/>
    </source>
</evidence>
<evidence type="ECO:0000256" key="1">
    <source>
        <dbReference type="SAM" id="SignalP"/>
    </source>
</evidence>